<name>A0AAV6TGD0_9ARAC</name>
<protein>
    <submittedName>
        <fullName evidence="1">Uncharacterized protein</fullName>
    </submittedName>
</protein>
<keyword evidence="2" id="KW-1185">Reference proteome</keyword>
<reference evidence="1 2" key="1">
    <citation type="journal article" date="2022" name="Nat. Ecol. Evol.">
        <title>A masculinizing supergene underlies an exaggerated male reproductive morph in a spider.</title>
        <authorList>
            <person name="Hendrickx F."/>
            <person name="De Corte Z."/>
            <person name="Sonet G."/>
            <person name="Van Belleghem S.M."/>
            <person name="Kostlbacher S."/>
            <person name="Vangestel C."/>
        </authorList>
    </citation>
    <scope>NUCLEOTIDE SEQUENCE [LARGE SCALE GENOMIC DNA]</scope>
    <source>
        <strain evidence="1">W744_W776</strain>
    </source>
</reference>
<comment type="caution">
    <text evidence="1">The sequence shown here is derived from an EMBL/GenBank/DDBJ whole genome shotgun (WGS) entry which is preliminary data.</text>
</comment>
<dbReference type="EMBL" id="JAFNEN010004722">
    <property type="protein sequence ID" value="KAG8170884.1"/>
    <property type="molecule type" value="Genomic_DNA"/>
</dbReference>
<accession>A0AAV6TGD0</accession>
<dbReference type="AlphaFoldDB" id="A0AAV6TGD0"/>
<evidence type="ECO:0000313" key="1">
    <source>
        <dbReference type="EMBL" id="KAG8170884.1"/>
    </source>
</evidence>
<dbReference type="Proteomes" id="UP000827092">
    <property type="component" value="Unassembled WGS sequence"/>
</dbReference>
<organism evidence="1 2">
    <name type="scientific">Oedothorax gibbosus</name>
    <dbReference type="NCBI Taxonomy" id="931172"/>
    <lineage>
        <taxon>Eukaryota</taxon>
        <taxon>Metazoa</taxon>
        <taxon>Ecdysozoa</taxon>
        <taxon>Arthropoda</taxon>
        <taxon>Chelicerata</taxon>
        <taxon>Arachnida</taxon>
        <taxon>Araneae</taxon>
        <taxon>Araneomorphae</taxon>
        <taxon>Entelegynae</taxon>
        <taxon>Araneoidea</taxon>
        <taxon>Linyphiidae</taxon>
        <taxon>Erigoninae</taxon>
        <taxon>Oedothorax</taxon>
    </lineage>
</organism>
<evidence type="ECO:0000313" key="2">
    <source>
        <dbReference type="Proteomes" id="UP000827092"/>
    </source>
</evidence>
<sequence length="177" mass="19508">MNSVPISDEPFQGHELLQRKKNSSPGPRSTSPSFGCVTALGPKDYLRVRWGILTPFPFGRQRDKTRCVCVSADVLASPPPPERISRSLGPTAHVQLLSHGNPSAASVLKDSHLSIWLLPQICTGGGSRRLHARHLQRTPRDPPTHCVKTHEGKLCRSGRLCPTLERHPFSGLRCFGR</sequence>
<gene>
    <name evidence="1" type="ORF">JTE90_015701</name>
</gene>
<proteinExistence type="predicted"/>